<dbReference type="PANTHER" id="PTHR43353">
    <property type="entry name" value="SUCCINATE-SEMIALDEHYDE DEHYDROGENASE, MITOCHONDRIAL"/>
    <property type="match status" value="1"/>
</dbReference>
<reference evidence="7 8" key="1">
    <citation type="submission" date="2018-08" db="EMBL/GenBank/DDBJ databases">
        <title>Genomic Encyclopedia of Type Strains, Phase III (KMG-III): the genomes of soil and plant-associated and newly described type strains.</title>
        <authorList>
            <person name="Whitman W."/>
        </authorList>
    </citation>
    <scope>NUCLEOTIDE SEQUENCE [LARGE SCALE GENOMIC DNA]</scope>
    <source>
        <strain evidence="7 8">CECT 7375</strain>
    </source>
</reference>
<accession>A0A3E0DPT5</accession>
<dbReference type="PANTHER" id="PTHR43353:SF3">
    <property type="entry name" value="ALDEHYDE DEHYDROGENASE-RELATED"/>
    <property type="match status" value="1"/>
</dbReference>
<dbReference type="Gene3D" id="3.40.605.10">
    <property type="entry name" value="Aldehyde Dehydrogenase, Chain A, domain 1"/>
    <property type="match status" value="1"/>
</dbReference>
<evidence type="ECO:0000256" key="3">
    <source>
        <dbReference type="ARBA" id="ARBA00050769"/>
    </source>
</evidence>
<evidence type="ECO:0000313" key="7">
    <source>
        <dbReference type="EMBL" id="REG84964.1"/>
    </source>
</evidence>
<dbReference type="SUPFAM" id="SSF53720">
    <property type="entry name" value="ALDH-like"/>
    <property type="match status" value="1"/>
</dbReference>
<keyword evidence="8" id="KW-1185">Reference proteome</keyword>
<evidence type="ECO:0000256" key="4">
    <source>
        <dbReference type="ARBA" id="ARBA00051918"/>
    </source>
</evidence>
<evidence type="ECO:0000256" key="5">
    <source>
        <dbReference type="ARBA" id="ARBA00067023"/>
    </source>
</evidence>
<feature type="domain" description="Aldehyde dehydrogenase" evidence="6">
    <location>
        <begin position="22"/>
        <end position="463"/>
    </location>
</feature>
<keyword evidence="2" id="KW-0560">Oxidoreductase</keyword>
<comment type="caution">
    <text evidence="7">The sequence shown here is derived from an EMBL/GenBank/DDBJ whole genome shotgun (WGS) entry which is preliminary data.</text>
</comment>
<comment type="catalytic activity">
    <reaction evidence="3">
        <text>2,5-dioxopentanoate + NAD(+) + H2O = 2-oxoglutarate + NADH + 2 H(+)</text>
        <dbReference type="Rhea" id="RHEA:47152"/>
        <dbReference type="ChEBI" id="CHEBI:15377"/>
        <dbReference type="ChEBI" id="CHEBI:15378"/>
        <dbReference type="ChEBI" id="CHEBI:16810"/>
        <dbReference type="ChEBI" id="CHEBI:57540"/>
        <dbReference type="ChEBI" id="CHEBI:57945"/>
        <dbReference type="ChEBI" id="CHEBI:58136"/>
    </reaction>
</comment>
<gene>
    <name evidence="7" type="ORF">DFP81_103163</name>
</gene>
<dbReference type="Gene3D" id="3.40.309.10">
    <property type="entry name" value="Aldehyde Dehydrogenase, Chain A, domain 2"/>
    <property type="match status" value="1"/>
</dbReference>
<dbReference type="EMBL" id="QUNG01000003">
    <property type="protein sequence ID" value="REG84964.1"/>
    <property type="molecule type" value="Genomic_DNA"/>
</dbReference>
<comment type="similarity">
    <text evidence="1">Belongs to the aldehyde dehydrogenase family.</text>
</comment>
<proteinExistence type="inferred from homology"/>
<dbReference type="EC" id="1.2.1.26" evidence="5"/>
<evidence type="ECO:0000256" key="2">
    <source>
        <dbReference type="ARBA" id="ARBA00023002"/>
    </source>
</evidence>
<dbReference type="CDD" id="cd07129">
    <property type="entry name" value="ALDH_KGSADH"/>
    <property type="match status" value="1"/>
</dbReference>
<dbReference type="RefSeq" id="WP_115896845.1">
    <property type="nucleotide sequence ID" value="NZ_QUNG01000003.1"/>
</dbReference>
<dbReference type="InterPro" id="IPR015590">
    <property type="entry name" value="Aldehyde_DH_dom"/>
</dbReference>
<organism evidence="7 8">
    <name type="scientific">Marinomonas pollencensis</name>
    <dbReference type="NCBI Taxonomy" id="491954"/>
    <lineage>
        <taxon>Bacteria</taxon>
        <taxon>Pseudomonadati</taxon>
        <taxon>Pseudomonadota</taxon>
        <taxon>Gammaproteobacteria</taxon>
        <taxon>Oceanospirillales</taxon>
        <taxon>Oceanospirillaceae</taxon>
        <taxon>Marinomonas</taxon>
    </lineage>
</organism>
<dbReference type="InterPro" id="IPR044151">
    <property type="entry name" value="ALDH_KGSADH"/>
</dbReference>
<dbReference type="InterPro" id="IPR050740">
    <property type="entry name" value="Aldehyde_DH_Superfamily"/>
</dbReference>
<name>A0A3E0DPT5_9GAMM</name>
<dbReference type="Pfam" id="PF00171">
    <property type="entry name" value="Aldedh"/>
    <property type="match status" value="1"/>
</dbReference>
<evidence type="ECO:0000313" key="8">
    <source>
        <dbReference type="Proteomes" id="UP000256542"/>
    </source>
</evidence>
<dbReference type="InterPro" id="IPR016163">
    <property type="entry name" value="Ald_DH_C"/>
</dbReference>
<comment type="catalytic activity">
    <reaction evidence="4">
        <text>2,5-dioxopentanoate + NADP(+) + H2O = 2-oxoglutarate + NADPH + 2 H(+)</text>
        <dbReference type="Rhea" id="RHEA:11296"/>
        <dbReference type="ChEBI" id="CHEBI:15377"/>
        <dbReference type="ChEBI" id="CHEBI:15378"/>
        <dbReference type="ChEBI" id="CHEBI:16810"/>
        <dbReference type="ChEBI" id="CHEBI:57783"/>
        <dbReference type="ChEBI" id="CHEBI:58136"/>
        <dbReference type="ChEBI" id="CHEBI:58349"/>
        <dbReference type="EC" id="1.2.1.26"/>
    </reaction>
</comment>
<evidence type="ECO:0000256" key="1">
    <source>
        <dbReference type="ARBA" id="ARBA00009986"/>
    </source>
</evidence>
<dbReference type="OrthoDB" id="9770537at2"/>
<dbReference type="Proteomes" id="UP000256542">
    <property type="component" value="Unassembled WGS sequence"/>
</dbReference>
<dbReference type="InterPro" id="IPR016162">
    <property type="entry name" value="Ald_DH_N"/>
</dbReference>
<protein>
    <recommendedName>
        <fullName evidence="5">2,5-dioxovalerate dehydrogenase</fullName>
        <ecNumber evidence="5">1.2.1.26</ecNumber>
    </recommendedName>
</protein>
<dbReference type="InterPro" id="IPR016161">
    <property type="entry name" value="Ald_DH/histidinol_DH"/>
</dbReference>
<evidence type="ECO:0000259" key="6">
    <source>
        <dbReference type="Pfam" id="PF00171"/>
    </source>
</evidence>
<sequence length="531" mass="55735">MQGLGSAHLSGKMLIGQTSVTGQEEVIQAINPATNETLAPAYAGANQEQVEQAVTLAWQAFDEYRALSNTTRGDFLEAIAEQILALGDELIERAMAESGLPRARIAGERGRTVGQLRLFAQVIRAGGCFDARIDPAMPERSPLPRSDLRLQKIPLGPVAVFGASNFPLAFSVAGGDTASALAAGCPVVVKAHPAHPGTSELVARAIQTAVKKCQLPEGVFSLLYGAGHFIGGALVSHPLIKAVGFTGSRQGGLALLKIATQRPEPIPVYAEMSSINPVFVMPNKLAEDASAVASGFVSSLAMGAGQFCTNPGLVLLCGTEGAAEFIAQASAEVRALASQTMLTPDICDAYYQGVKSLAENANISLLATGQQSPQANQCQAHLFVTDAASFLADSSMEQEVFGSSSLIIRCENLAHARAVAEKLEGQLTATLQMLDADIESVRPLLPILERKVGRILCNGYPTGVEVCHAMVHGGPFPATSDSRSTSVGSAAIDRFLRPVCYQDFPASLLPEAIQDTNPLSIPRMIEGVFGS</sequence>
<dbReference type="GO" id="GO:0047533">
    <property type="term" value="F:2,5-dioxovalerate dehydrogenase (NADP+) activity"/>
    <property type="evidence" value="ECO:0007669"/>
    <property type="project" value="UniProtKB-EC"/>
</dbReference>
<dbReference type="AlphaFoldDB" id="A0A3E0DPT5"/>
<dbReference type="FunFam" id="3.40.605.10:FF:000037">
    <property type="entry name" value="NADP-dependent fatty aldehyde dehydrogenase"/>
    <property type="match status" value="1"/>
</dbReference>